<evidence type="ECO:0000259" key="3">
    <source>
        <dbReference type="Pfam" id="PF10079"/>
    </source>
</evidence>
<dbReference type="EMBL" id="CP002042">
    <property type="protein sequence ID" value="ADH64674.1"/>
    <property type="molecule type" value="Genomic_DNA"/>
</dbReference>
<evidence type="ECO:0000259" key="4">
    <source>
        <dbReference type="Pfam" id="PF24850"/>
    </source>
</evidence>
<accession>D7BCU1</accession>
<dbReference type="InterPro" id="IPR055398">
    <property type="entry name" value="Rossmann-like_BshC"/>
</dbReference>
<dbReference type="InterPro" id="IPR055399">
    <property type="entry name" value="CC_BshC"/>
</dbReference>
<sequence>MPTTPERLRPYLPYGLEDLPKLLERPRSAPRAELMAGLVAYLHRVGAPPASLAAARRLGEPHSRAIVTGQQAGLLTGPAFTFYKAHSALALARQYDAPGRAVVAVFWVASQDHDTDEVRSARMLDLDERLHTLSLELPRAHPAGRIPFGPYLEQVCTLLGRFGGIPSVRERICRAMVGEWSYSEVFARLLLEFLGPEGLVVLDPMAPELAPLFVPALEREIAMPLASAEAINQTAARMRADGLEPALGRGEAATNLFFEGADGVRRLLRFREGHFEDGERRYTPADLLAILHHDPSRITPAAGLRPVVQDLVLPTAGFVVGPGELKYVAELGGVYRLHGLEPPAVIRRMGATVLEPPIRRILDGYGLDPWAFQANPEEQFLQALAKQHALARQLEASLDEIIAKFAQAQGLLAQFEPTLERSRRRAQKRVTHELERLRHKLLQAELRKEGIVRAQFERLKLHLTPGGAPQERIYPFLMYLLKHGEGVLERLRRAPAVGNVGLEV</sequence>
<organism evidence="5 6">
    <name type="scientific">Allomeiothermus silvanus (strain ATCC 700542 / DSM 9946 / NBRC 106475 / NCIMB 13440 / VI-R2)</name>
    <name type="common">Thermus silvanus</name>
    <dbReference type="NCBI Taxonomy" id="526227"/>
    <lineage>
        <taxon>Bacteria</taxon>
        <taxon>Thermotogati</taxon>
        <taxon>Deinococcota</taxon>
        <taxon>Deinococci</taxon>
        <taxon>Thermales</taxon>
        <taxon>Thermaceae</taxon>
        <taxon>Allomeiothermus</taxon>
    </lineage>
</organism>
<dbReference type="EC" id="6.-.-.-" evidence="2"/>
<dbReference type="HAMAP" id="MF_01867">
    <property type="entry name" value="BshC"/>
    <property type="match status" value="1"/>
</dbReference>
<dbReference type="InterPro" id="IPR011199">
    <property type="entry name" value="Bacillithiol_biosynth_BshC"/>
</dbReference>
<dbReference type="NCBIfam" id="TIGR03998">
    <property type="entry name" value="thiol_BshC"/>
    <property type="match status" value="1"/>
</dbReference>
<dbReference type="Pfam" id="PF10079">
    <property type="entry name" value="Rossmann-like_BshC"/>
    <property type="match status" value="1"/>
</dbReference>
<dbReference type="KEGG" id="msv:Mesil_2832"/>
<name>D7BCU1_ALLS1</name>
<feature type="domain" description="Bacillithiol biosynthesis BshC C-terminal coiled-coil" evidence="4">
    <location>
        <begin position="351"/>
        <end position="495"/>
    </location>
</feature>
<evidence type="ECO:0000256" key="2">
    <source>
        <dbReference type="HAMAP-Rule" id="MF_01867"/>
    </source>
</evidence>
<dbReference type="STRING" id="526227.Mesil_2832"/>
<dbReference type="Proteomes" id="UP000001916">
    <property type="component" value="Chromosome"/>
</dbReference>
<feature type="domain" description="Bacillithiol biosynthesis BshC N-terminal Rossmann-like" evidence="3">
    <location>
        <begin position="24"/>
        <end position="349"/>
    </location>
</feature>
<keyword evidence="1 2" id="KW-0436">Ligase</keyword>
<evidence type="ECO:0000313" key="5">
    <source>
        <dbReference type="EMBL" id="ADH64674.1"/>
    </source>
</evidence>
<evidence type="ECO:0000256" key="1">
    <source>
        <dbReference type="ARBA" id="ARBA00022598"/>
    </source>
</evidence>
<dbReference type="AlphaFoldDB" id="D7BCU1"/>
<gene>
    <name evidence="2" type="primary">bshC</name>
    <name evidence="5" type="ordered locus">Mesil_2832</name>
</gene>
<comment type="similarity">
    <text evidence="2">Belongs to the BshC family.</text>
</comment>
<dbReference type="Pfam" id="PF24850">
    <property type="entry name" value="CC_BshC"/>
    <property type="match status" value="1"/>
</dbReference>
<proteinExistence type="inferred from homology"/>
<keyword evidence="6" id="KW-1185">Reference proteome</keyword>
<dbReference type="eggNOG" id="COG4365">
    <property type="taxonomic scope" value="Bacteria"/>
</dbReference>
<dbReference type="RefSeq" id="WP_013159208.1">
    <property type="nucleotide sequence ID" value="NC_014212.1"/>
</dbReference>
<dbReference type="HOGENOM" id="CLU_022249_1_0_0"/>
<dbReference type="GO" id="GO:0016874">
    <property type="term" value="F:ligase activity"/>
    <property type="evidence" value="ECO:0007669"/>
    <property type="project" value="UniProtKB-UniRule"/>
</dbReference>
<protein>
    <recommendedName>
        <fullName evidence="2">Putative cysteine ligase BshC</fullName>
        <ecNumber evidence="2">6.-.-.-</ecNumber>
    </recommendedName>
</protein>
<evidence type="ECO:0000313" key="6">
    <source>
        <dbReference type="Proteomes" id="UP000001916"/>
    </source>
</evidence>
<reference evidence="5 6" key="1">
    <citation type="journal article" date="2010" name="Stand. Genomic Sci.">
        <title>Complete genome sequence of Meiothermus silvanus type strain (VI-R2).</title>
        <authorList>
            <person name="Sikorski J."/>
            <person name="Tindall B.J."/>
            <person name="Lowry S."/>
            <person name="Lucas S."/>
            <person name="Nolan M."/>
            <person name="Copeland A."/>
            <person name="Glavina Del Rio T."/>
            <person name="Tice H."/>
            <person name="Cheng J.F."/>
            <person name="Han C."/>
            <person name="Pitluck S."/>
            <person name="Liolios K."/>
            <person name="Ivanova N."/>
            <person name="Mavromatis K."/>
            <person name="Mikhailova N."/>
            <person name="Pati A."/>
            <person name="Goodwin L."/>
            <person name="Chen A."/>
            <person name="Palaniappan K."/>
            <person name="Land M."/>
            <person name="Hauser L."/>
            <person name="Chang Y.J."/>
            <person name="Jeffries C.D."/>
            <person name="Rohde M."/>
            <person name="Goker M."/>
            <person name="Woyke T."/>
            <person name="Bristow J."/>
            <person name="Eisen J.A."/>
            <person name="Markowitz V."/>
            <person name="Hugenholtz P."/>
            <person name="Kyrpides N.C."/>
            <person name="Klenk H.P."/>
            <person name="Lapidus A."/>
        </authorList>
    </citation>
    <scope>NUCLEOTIDE SEQUENCE [LARGE SCALE GENOMIC DNA]</scope>
    <source>
        <strain evidence="6">ATCC 700542 / DSM 9946 / VI-R2</strain>
    </source>
</reference>